<dbReference type="OrthoDB" id="9806903at2"/>
<evidence type="ECO:0000313" key="5">
    <source>
        <dbReference type="EMBL" id="CDK30456.1"/>
    </source>
</evidence>
<protein>
    <submittedName>
        <fullName evidence="5">Ulp1-like desumoylating protease fused to AAA ATPase</fullName>
    </submittedName>
</protein>
<evidence type="ECO:0000313" key="6">
    <source>
        <dbReference type="Proteomes" id="UP000018769"/>
    </source>
</evidence>
<dbReference type="KEGG" id="dpb:BABL1_gene_562"/>
<dbReference type="SUPFAM" id="SSF52540">
    <property type="entry name" value="P-loop containing nucleoside triphosphate hydrolases"/>
    <property type="match status" value="1"/>
</dbReference>
<dbReference type="InterPro" id="IPR027417">
    <property type="entry name" value="P-loop_NTPase"/>
</dbReference>
<proteinExistence type="predicted"/>
<keyword evidence="6" id="KW-1185">Reference proteome</keyword>
<keyword evidence="5" id="KW-0378">Hydrolase</keyword>
<dbReference type="Proteomes" id="UP000018769">
    <property type="component" value="Chromosome I"/>
</dbReference>
<dbReference type="InterPro" id="IPR050168">
    <property type="entry name" value="AAA_ATPase_domain"/>
</dbReference>
<dbReference type="eggNOG" id="COG0465">
    <property type="taxonomic scope" value="Bacteria"/>
</dbReference>
<organism evidence="5 6">
    <name type="scientific">Candidatus Babela massiliensis</name>
    <dbReference type="NCBI Taxonomy" id="673862"/>
    <lineage>
        <taxon>Bacteria</taxon>
        <taxon>Candidatus Babelota</taxon>
        <taxon>Candidatus Babeliae</taxon>
        <taxon>Candidatus Babeliales</taxon>
        <taxon>Candidatus Babeliaceae</taxon>
        <taxon>Candidatus Babela</taxon>
    </lineage>
</organism>
<keyword evidence="3" id="KW-0175">Coiled coil</keyword>
<dbReference type="Gene3D" id="3.40.50.300">
    <property type="entry name" value="P-loop containing nucleotide triphosphate hydrolases"/>
    <property type="match status" value="1"/>
</dbReference>
<dbReference type="GO" id="GO:0006508">
    <property type="term" value="P:proteolysis"/>
    <property type="evidence" value="ECO:0007669"/>
    <property type="project" value="UniProtKB-KW"/>
</dbReference>
<dbReference type="SMART" id="SM00382">
    <property type="entry name" value="AAA"/>
    <property type="match status" value="1"/>
</dbReference>
<dbReference type="STRING" id="673862.BABL1_gene_562"/>
<dbReference type="CDD" id="cd19481">
    <property type="entry name" value="RecA-like_protease"/>
    <property type="match status" value="1"/>
</dbReference>
<evidence type="ECO:0000259" key="4">
    <source>
        <dbReference type="SMART" id="SM00382"/>
    </source>
</evidence>
<feature type="coiled-coil region" evidence="3">
    <location>
        <begin position="1787"/>
        <end position="1814"/>
    </location>
</feature>
<feature type="domain" description="AAA+ ATPase" evidence="4">
    <location>
        <begin position="1212"/>
        <end position="1350"/>
    </location>
</feature>
<accession>V6DIU7</accession>
<dbReference type="PANTHER" id="PTHR23077:SF171">
    <property type="entry name" value="NUCLEAR VALOSIN-CONTAINING PROTEIN-LIKE"/>
    <property type="match status" value="1"/>
</dbReference>
<dbReference type="InterPro" id="IPR003959">
    <property type="entry name" value="ATPase_AAA_core"/>
</dbReference>
<gene>
    <name evidence="5" type="primary">ftsH_4</name>
    <name evidence="5" type="ORF">BABL1_gene_562</name>
</gene>
<dbReference type="GO" id="GO:0016887">
    <property type="term" value="F:ATP hydrolysis activity"/>
    <property type="evidence" value="ECO:0007669"/>
    <property type="project" value="InterPro"/>
</dbReference>
<evidence type="ECO:0000256" key="1">
    <source>
        <dbReference type="ARBA" id="ARBA00022741"/>
    </source>
</evidence>
<sequence>MVLCKPELDKLTKILFGVFISFNFYLSSMETDNKIPNKKFQNLDNIFQYEVAQQTGGTCGYHALYNGLTLLKALEDPSKYKLLTSNEDRGNYFGSIDSTWTKEIIKKRIRTLAKYYIADHLFKSFKNIEIISKPEENAYKLNLSNNWVKLKQFYSDLKNIEEYRKKFINLIVDVSSDIANRLIIFEKDQATCRVDKQDFINIFKLFYKSQNFDKIYEVIDFSSINFEIISDNKIKNLNKPNEVYVINWQDISNQDRVKFYVNDRQEVSNEANAGEWLTSEEIEFLIETDKKLKHTNIFCIDTLKENEIKELFLLNASLKQLVIDFKSKDYSGTAIFLLYFPKHWITCVLTKDKDSLPNFILMDSYYNKNRTCSKKIFNLIKQIYNPEVIYSKVNQTKSNFSGYNAAYNVLTNLELLENGSGANLFSKDNDIKFEEFTSSSKKLIIQNRMRKLVEYYIADHLLKSLKSVDIVSEPSFNCYKLNLSDKYIKLKHLNLSLFHLEELRKEFCDLIYKVACDLVEDLVYFEDDKATVIVKKQDIIDAFEYRYRSFKERSEIIAKAKEHFIEFSDLKFEVIFDNRINDLSVKDESKIYTINWSCFASDNFLTRFNGISKDTVFDEPGSWLSTDEIDSLFRLAKCKNFEFLKDLQIFWIDKFNDESLHEIFEKSDNLRRSFSSFINANTRGSLLFMLDIAKHWVPLIMTKKIGELPRFILADSRNNQGDYVCDDVSKLINFLSGKLKDLRNSSDEELRKFLEKSRPNNYLKNFDNIFQYKNISQDYYSGYYSLYNAIVVLNSLDCKSNFQLFSDYEFRNKFFGKADSKWTKYITEARVKDLAKAFISDCLFKSLRKTEIISEFQDKCYKLNLSNEWIKLSSMASNLEENDKDEFGFSLCSRLSIERTRKKVCQMIYEVAEILSNNFVKYNNKFVYHIRSDDIFRIFENCFGQKGETIKDNICDIINLSDLDFEVISDYMIVNLNNNSKVYKINWQNRFNENFADLIDIENVTQFDICDPGLWISKEELENIISLEKISKIDIPRDIFIRCVDISKKNVIQELLKKDIDFREFIDNFNNIDYSGMAILLFSHKNYWITCVINKNKKELAKVFLVNCYENSNSAYLDEIITFIKLISEVSLEKPNVSKKDKNNTKDFNEFLNSNTIEQDSDTFDKDNKQETLAQSFKRIPSIMFRDLIGDLPIEIKNLVQSIKSEELSDKDIKNILLVGAPGTGKTSLAEAIAKETNSDFYYLNAGSLITSYQGSGSESINAVFNYTENSSKNSVIFIDEVDAITNNDINDKNGESLRATRNLQCNLSQNKSICILATNYPDKLPQPLKDRFITVEIKLPMVVDIVDFLRKGLRVKGYYSSTDTLQAIANMFNDLNYRDLSKILVNSTSMIKSRSIEDRILTEKDYIVAIYNQRPKMIIASEEHAKALLKYYLEIYGLQLQDVTFNNFWGKLFKHMFKCTAENVKNTVTNIKSRALNLRTLTINDIYTGMYWEQNGTLADQNLRFTILKHLINDKTTSDITDYVYNDIAAEAVDNFTAKDLQEVVDNAMISVRWRGLKFIKSHDLYIGLYSVLQKKAKAVQIIVGDHTISTLANEPKSGLSGEASLGASFSIPIPAPIPISLPINLRGGYNSSASQNYQWFKNTNVYHESRDLAENEKFLRNDIEGGSQNKKTRLDYRTEKLPGYYLRLAVIKYFLHNVNHDLSKEDIRKFAEITLDLTCYTLKEIINLGDRMRYEERWHNKPQGIFESKYPPYEFGNKKLLLVDLVKAADNLGIDLYRGDEKKLKETISQTRAKYKAKMEQFKDRYKDKELQKSMFGALSYNFEALLLLSNVQSLVKDFSKMESYDLDKEMSKLGIGDITFNHIKEIFNLSKILSKDDITMRDKDQLIAKYIAAYTMFGVIDTINRAKKFSRE</sequence>
<dbReference type="HOGENOM" id="CLU_235506_0_0_7"/>
<keyword evidence="2" id="KW-0067">ATP-binding</keyword>
<keyword evidence="1" id="KW-0547">Nucleotide-binding</keyword>
<dbReference type="RefSeq" id="WP_023791606.1">
    <property type="nucleotide sequence ID" value="NC_023003.1"/>
</dbReference>
<dbReference type="InterPro" id="IPR003593">
    <property type="entry name" value="AAA+_ATPase"/>
</dbReference>
<evidence type="ECO:0000256" key="2">
    <source>
        <dbReference type="ARBA" id="ARBA00022840"/>
    </source>
</evidence>
<reference evidence="5 6" key="1">
    <citation type="journal article" date="2015" name="Biol. Direct">
        <title>Babela massiliensis, a representative of a widespread bacterial phylum with unusual adaptations to parasitism in amoebae.</title>
        <authorList>
            <person name="Pagnier I."/>
            <person name="Yutin N."/>
            <person name="Croce O."/>
            <person name="Makarova K.S."/>
            <person name="Wolf Y.I."/>
            <person name="Benamar S."/>
            <person name="Raoult D."/>
            <person name="Koonin E.V."/>
            <person name="La Scola B."/>
        </authorList>
    </citation>
    <scope>NUCLEOTIDE SEQUENCE [LARGE SCALE GENOMIC DNA]</scope>
    <source>
        <strain evidence="6">BABL1</strain>
    </source>
</reference>
<dbReference type="GO" id="GO:0005524">
    <property type="term" value="F:ATP binding"/>
    <property type="evidence" value="ECO:0007669"/>
    <property type="project" value="UniProtKB-KW"/>
</dbReference>
<dbReference type="PANTHER" id="PTHR23077">
    <property type="entry name" value="AAA-FAMILY ATPASE"/>
    <property type="match status" value="1"/>
</dbReference>
<dbReference type="Pfam" id="PF00004">
    <property type="entry name" value="AAA"/>
    <property type="match status" value="1"/>
</dbReference>
<evidence type="ECO:0000256" key="3">
    <source>
        <dbReference type="SAM" id="Coils"/>
    </source>
</evidence>
<name>V6DIU7_9BACT</name>
<dbReference type="GO" id="GO:0008233">
    <property type="term" value="F:peptidase activity"/>
    <property type="evidence" value="ECO:0007669"/>
    <property type="project" value="UniProtKB-KW"/>
</dbReference>
<dbReference type="EMBL" id="HG793133">
    <property type="protein sequence ID" value="CDK30456.1"/>
    <property type="molecule type" value="Genomic_DNA"/>
</dbReference>
<keyword evidence="5" id="KW-0645">Protease</keyword>